<dbReference type="InterPro" id="IPR002109">
    <property type="entry name" value="Glutaredoxin"/>
</dbReference>
<dbReference type="InterPro" id="IPR036249">
    <property type="entry name" value="Thioredoxin-like_sf"/>
</dbReference>
<feature type="domain" description="Glutaredoxin" evidence="2">
    <location>
        <begin position="128"/>
        <end position="188"/>
    </location>
</feature>
<feature type="signal peptide" evidence="1">
    <location>
        <begin position="1"/>
        <end position="19"/>
    </location>
</feature>
<dbReference type="OrthoDB" id="1144044at2"/>
<organism evidence="3 4">
    <name type="scientific">Oceanihabitans sediminis</name>
    <dbReference type="NCBI Taxonomy" id="1812012"/>
    <lineage>
        <taxon>Bacteria</taxon>
        <taxon>Pseudomonadati</taxon>
        <taxon>Bacteroidota</taxon>
        <taxon>Flavobacteriia</taxon>
        <taxon>Flavobacteriales</taxon>
        <taxon>Flavobacteriaceae</taxon>
        <taxon>Oceanihabitans</taxon>
    </lineage>
</organism>
<dbReference type="Proteomes" id="UP000252249">
    <property type="component" value="Unassembled WGS sequence"/>
</dbReference>
<comment type="caution">
    <text evidence="3">The sequence shown here is derived from an EMBL/GenBank/DDBJ whole genome shotgun (WGS) entry which is preliminary data.</text>
</comment>
<proteinExistence type="predicted"/>
<name>A0A368P2Q3_9FLAO</name>
<dbReference type="PROSITE" id="PS51354">
    <property type="entry name" value="GLUTAREDOXIN_2"/>
    <property type="match status" value="1"/>
</dbReference>
<accession>A0A368P2Q3</accession>
<dbReference type="EMBL" id="QPIG01000003">
    <property type="protein sequence ID" value="RCU57157.1"/>
    <property type="molecule type" value="Genomic_DNA"/>
</dbReference>
<reference evidence="3 4" key="1">
    <citation type="submission" date="2018-07" db="EMBL/GenBank/DDBJ databases">
        <title>Oceanihabitans testaceum sp. nov., isolated from marine sediment.</title>
        <authorList>
            <person name="Li C.-M."/>
        </authorList>
    </citation>
    <scope>NUCLEOTIDE SEQUENCE [LARGE SCALE GENOMIC DNA]</scope>
    <source>
        <strain evidence="3 4">S9-10</strain>
    </source>
</reference>
<evidence type="ECO:0000256" key="1">
    <source>
        <dbReference type="SAM" id="SignalP"/>
    </source>
</evidence>
<dbReference type="AlphaFoldDB" id="A0A368P2Q3"/>
<evidence type="ECO:0000259" key="2">
    <source>
        <dbReference type="Pfam" id="PF00462"/>
    </source>
</evidence>
<dbReference type="Gene3D" id="3.40.30.10">
    <property type="entry name" value="Glutaredoxin"/>
    <property type="match status" value="1"/>
</dbReference>
<evidence type="ECO:0000313" key="4">
    <source>
        <dbReference type="Proteomes" id="UP000252249"/>
    </source>
</evidence>
<dbReference type="CDD" id="cd02976">
    <property type="entry name" value="NrdH"/>
    <property type="match status" value="1"/>
</dbReference>
<gene>
    <name evidence="3" type="ORF">DU428_09435</name>
</gene>
<keyword evidence="4" id="KW-1185">Reference proteome</keyword>
<dbReference type="RefSeq" id="WP_113966432.1">
    <property type="nucleotide sequence ID" value="NZ_JAWVXR010000005.1"/>
</dbReference>
<sequence>MNRMYLLLLLLFFPFFNHAQNEHEFVSIKEKVTGKRVELFAINTNDISYDVFLKVNATGFRRSSSRPIIKNVPANSKVRMLTLIKLDNVASSYNYTLVVNEISVDLKIQKDKTALDLKIDKSLNSKTVTLFTKDNCLLCNQTKDLLRRNKISYEEYNIDKDSTYLIKLIKELKLENTHTKTQVPIIKVEDSLYSDIKTQNQLIKKLRKHYQ</sequence>
<protein>
    <submittedName>
        <fullName evidence="3">Glutaredoxin family protein</fullName>
    </submittedName>
</protein>
<feature type="chain" id="PRO_5017026031" evidence="1">
    <location>
        <begin position="20"/>
        <end position="211"/>
    </location>
</feature>
<keyword evidence="1" id="KW-0732">Signal</keyword>
<dbReference type="Pfam" id="PF00462">
    <property type="entry name" value="Glutaredoxin"/>
    <property type="match status" value="1"/>
</dbReference>
<dbReference type="SUPFAM" id="SSF52833">
    <property type="entry name" value="Thioredoxin-like"/>
    <property type="match status" value="1"/>
</dbReference>
<evidence type="ECO:0000313" key="3">
    <source>
        <dbReference type="EMBL" id="RCU57157.1"/>
    </source>
</evidence>